<dbReference type="PROSITE" id="PS51257">
    <property type="entry name" value="PROKAR_LIPOPROTEIN"/>
    <property type="match status" value="1"/>
</dbReference>
<proteinExistence type="predicted"/>
<evidence type="ECO:0000313" key="2">
    <source>
        <dbReference type="EMBL" id="WBA41123.1"/>
    </source>
</evidence>
<dbReference type="EMBL" id="CP114767">
    <property type="protein sequence ID" value="WBA41123.1"/>
    <property type="molecule type" value="Genomic_DNA"/>
</dbReference>
<sequence>MKMPLLLIIGTVGLAASATSCLINPHPPTQQQTSTLACEPPASIPVIADSADKWLNRFNTDNPNGRNKFASTTFDERALKNLLGLPGVKGIKIYYAYDRKKPNSSSDGSSPRPFARLILMPVDGCGKDLVDLKSKKLLNPYYLLSSPMRCPDNCDQNQ</sequence>
<feature type="chain" id="PRO_5046133437" evidence="1">
    <location>
        <begin position="19"/>
        <end position="158"/>
    </location>
</feature>
<organism evidence="2 3">
    <name type="scientific">Hymenobacter canadensis</name>
    <dbReference type="NCBI Taxonomy" id="2999067"/>
    <lineage>
        <taxon>Bacteria</taxon>
        <taxon>Pseudomonadati</taxon>
        <taxon>Bacteroidota</taxon>
        <taxon>Cytophagia</taxon>
        <taxon>Cytophagales</taxon>
        <taxon>Hymenobacteraceae</taxon>
        <taxon>Hymenobacter</taxon>
    </lineage>
</organism>
<gene>
    <name evidence="2" type="ORF">O3303_15015</name>
</gene>
<accession>A0ABY7LQF0</accession>
<feature type="signal peptide" evidence="1">
    <location>
        <begin position="1"/>
        <end position="18"/>
    </location>
</feature>
<reference evidence="2 3" key="1">
    <citation type="submission" date="2022-12" db="EMBL/GenBank/DDBJ databases">
        <title>Hymenobacter canadensis sp. nov. isolated from lake water of the Cambridge Bay, Canada.</title>
        <authorList>
            <person name="Kim W.H."/>
            <person name="Lee Y.M."/>
        </authorList>
    </citation>
    <scope>NUCLEOTIDE SEQUENCE [LARGE SCALE GENOMIC DNA]</scope>
    <source>
        <strain evidence="2 3">PAMC 29467</strain>
    </source>
</reference>
<dbReference type="RefSeq" id="WP_269559205.1">
    <property type="nucleotide sequence ID" value="NZ_CP114767.1"/>
</dbReference>
<dbReference type="Proteomes" id="UP001211005">
    <property type="component" value="Chromosome"/>
</dbReference>
<keyword evidence="3" id="KW-1185">Reference proteome</keyword>
<keyword evidence="1" id="KW-0732">Signal</keyword>
<evidence type="ECO:0000313" key="3">
    <source>
        <dbReference type="Proteomes" id="UP001211005"/>
    </source>
</evidence>
<name>A0ABY7LQF0_9BACT</name>
<evidence type="ECO:0000256" key="1">
    <source>
        <dbReference type="SAM" id="SignalP"/>
    </source>
</evidence>
<protein>
    <submittedName>
        <fullName evidence="2">Uncharacterized protein</fullName>
    </submittedName>
</protein>